<evidence type="ECO:0008006" key="5">
    <source>
        <dbReference type="Google" id="ProtNLM"/>
    </source>
</evidence>
<feature type="compositionally biased region" description="Low complexity" evidence="1">
    <location>
        <begin position="26"/>
        <end position="37"/>
    </location>
</feature>
<evidence type="ECO:0000313" key="4">
    <source>
        <dbReference type="Proteomes" id="UP000628017"/>
    </source>
</evidence>
<dbReference type="EMBL" id="BMKA01000003">
    <property type="protein sequence ID" value="GGA20849.1"/>
    <property type="molecule type" value="Genomic_DNA"/>
</dbReference>
<dbReference type="Pfam" id="PF06776">
    <property type="entry name" value="IalB"/>
    <property type="match status" value="1"/>
</dbReference>
<proteinExistence type="predicted"/>
<gene>
    <name evidence="3" type="ORF">GCM10011498_21910</name>
</gene>
<feature type="signal peptide" evidence="2">
    <location>
        <begin position="1"/>
        <end position="21"/>
    </location>
</feature>
<dbReference type="Proteomes" id="UP000628017">
    <property type="component" value="Unassembled WGS sequence"/>
</dbReference>
<sequence length="209" mass="22134">MKTTLIPFALAAFLAAPVAYAQETTAETDTAQTQSEAPAAQENSATDNEYKVADENAAPEEGQGYLREEHGEWQVRCIKAVADEAEECRLFNLLKDEDGNTIAQLDMQALPKGGKAVAGVDLATPLGSLLTAQVVMKVDSAKAKRYPYTWCDNLGCYARFGMTAGEISAMKAGNNAVVTIASVTAPDQPLGLDLSLSGFTAAWNAIAPK</sequence>
<evidence type="ECO:0000256" key="1">
    <source>
        <dbReference type="SAM" id="MobiDB-lite"/>
    </source>
</evidence>
<name>A0A916QY66_9RHOB</name>
<organism evidence="3 4">
    <name type="scientific">Neptunicoccus cionae</name>
    <dbReference type="NCBI Taxonomy" id="2035344"/>
    <lineage>
        <taxon>Bacteria</taxon>
        <taxon>Pseudomonadati</taxon>
        <taxon>Pseudomonadota</taxon>
        <taxon>Alphaproteobacteria</taxon>
        <taxon>Rhodobacterales</taxon>
        <taxon>Paracoccaceae</taxon>
        <taxon>Neptunicoccus</taxon>
    </lineage>
</organism>
<feature type="region of interest" description="Disordered" evidence="1">
    <location>
        <begin position="26"/>
        <end position="52"/>
    </location>
</feature>
<accession>A0A916QY66</accession>
<feature type="chain" id="PRO_5037410151" description="Invasion associated locus B family protein" evidence="2">
    <location>
        <begin position="22"/>
        <end position="209"/>
    </location>
</feature>
<keyword evidence="2" id="KW-0732">Signal</keyword>
<protein>
    <recommendedName>
        <fullName evidence="5">Invasion associated locus B family protein</fullName>
    </recommendedName>
</protein>
<dbReference type="InterPro" id="IPR038696">
    <property type="entry name" value="IalB_sf"/>
</dbReference>
<reference evidence="3" key="1">
    <citation type="journal article" date="2014" name="Int. J. Syst. Evol. Microbiol.">
        <title>Complete genome sequence of Corynebacterium casei LMG S-19264T (=DSM 44701T), isolated from a smear-ripened cheese.</title>
        <authorList>
            <consortium name="US DOE Joint Genome Institute (JGI-PGF)"/>
            <person name="Walter F."/>
            <person name="Albersmeier A."/>
            <person name="Kalinowski J."/>
            <person name="Ruckert C."/>
        </authorList>
    </citation>
    <scope>NUCLEOTIDE SEQUENCE</scope>
    <source>
        <strain evidence="3">CGMCC 1.15880</strain>
    </source>
</reference>
<dbReference type="Gene3D" id="2.60.40.1880">
    <property type="entry name" value="Invasion associated locus B (IalB) protein"/>
    <property type="match status" value="1"/>
</dbReference>
<evidence type="ECO:0000256" key="2">
    <source>
        <dbReference type="SAM" id="SignalP"/>
    </source>
</evidence>
<dbReference type="InterPro" id="IPR010642">
    <property type="entry name" value="Invasion_prot_B"/>
</dbReference>
<keyword evidence="4" id="KW-1185">Reference proteome</keyword>
<dbReference type="AlphaFoldDB" id="A0A916QY66"/>
<reference evidence="3" key="2">
    <citation type="submission" date="2020-09" db="EMBL/GenBank/DDBJ databases">
        <authorList>
            <person name="Sun Q."/>
            <person name="Zhou Y."/>
        </authorList>
    </citation>
    <scope>NUCLEOTIDE SEQUENCE</scope>
    <source>
        <strain evidence="3">CGMCC 1.15880</strain>
    </source>
</reference>
<comment type="caution">
    <text evidence="3">The sequence shown here is derived from an EMBL/GenBank/DDBJ whole genome shotgun (WGS) entry which is preliminary data.</text>
</comment>
<evidence type="ECO:0000313" key="3">
    <source>
        <dbReference type="EMBL" id="GGA20849.1"/>
    </source>
</evidence>
<dbReference type="RefSeq" id="WP_188674904.1">
    <property type="nucleotide sequence ID" value="NZ_BMKA01000003.1"/>
</dbReference>